<dbReference type="Proteomes" id="UP000036045">
    <property type="component" value="Unassembled WGS sequence"/>
</dbReference>
<dbReference type="InterPro" id="IPR019723">
    <property type="entry name" value="Uncharacterised_YfmQ"/>
</dbReference>
<protein>
    <submittedName>
        <fullName evidence="1">Uncharacterized protein</fullName>
    </submittedName>
</protein>
<organism evidence="1 2">
    <name type="scientific">Niallia circulans</name>
    <name type="common">Bacillus circulans</name>
    <dbReference type="NCBI Taxonomy" id="1397"/>
    <lineage>
        <taxon>Bacteria</taxon>
        <taxon>Bacillati</taxon>
        <taxon>Bacillota</taxon>
        <taxon>Bacilli</taxon>
        <taxon>Bacillales</taxon>
        <taxon>Bacillaceae</taxon>
        <taxon>Niallia</taxon>
    </lineage>
</organism>
<accession>A0A0J1IRD1</accession>
<sequence length="143" mass="16730">MTWITIIALVFFCIIKILMTCLPTGVVDWLLDKYKLHLKLNNMETEIIYNEMKIDGENKEAIIKIFNEAIVREKYSLYPGSEEAYLNAKNAEYSLVIHTKKGNKNINLFLNSYQDHVDIVKKYKNKMVAYSTYPLQLDVLTKK</sequence>
<dbReference type="AlphaFoldDB" id="A0A0J1IRD1"/>
<evidence type="ECO:0000313" key="2">
    <source>
        <dbReference type="Proteomes" id="UP000036045"/>
    </source>
</evidence>
<evidence type="ECO:0000313" key="1">
    <source>
        <dbReference type="EMBL" id="KLV28521.1"/>
    </source>
</evidence>
<dbReference type="RefSeq" id="WP_047940216.1">
    <property type="nucleotide sequence ID" value="NZ_LDPH01000001.1"/>
</dbReference>
<keyword evidence="2" id="KW-1185">Reference proteome</keyword>
<dbReference type="PATRIC" id="fig|1397.4.peg.435"/>
<name>A0A0J1IRD1_NIACI</name>
<proteinExistence type="predicted"/>
<dbReference type="Pfam" id="PF10787">
    <property type="entry name" value="YfmQ"/>
    <property type="match status" value="1"/>
</dbReference>
<gene>
    <name evidence="1" type="ORF">ABW02_01950</name>
</gene>
<dbReference type="OrthoDB" id="2718899at2"/>
<dbReference type="EMBL" id="LDPH01000001">
    <property type="protein sequence ID" value="KLV28521.1"/>
    <property type="molecule type" value="Genomic_DNA"/>
</dbReference>
<comment type="caution">
    <text evidence="1">The sequence shown here is derived from an EMBL/GenBank/DDBJ whole genome shotgun (WGS) entry which is preliminary data.</text>
</comment>
<reference evidence="1 2" key="1">
    <citation type="submission" date="2015-05" db="EMBL/GenBank/DDBJ databases">
        <title>Whole genome sequence and identification of bacterial endophytes from Costus igneus.</title>
        <authorList>
            <person name="Lee Y.P."/>
            <person name="Gan H.M."/>
            <person name="Eng W."/>
            <person name="Wheatley M.S."/>
            <person name="Caraballo A."/>
            <person name="Polter S."/>
            <person name="Savka M.A."/>
            <person name="Hudson A.O."/>
        </authorList>
    </citation>
    <scope>NUCLEOTIDE SEQUENCE [LARGE SCALE GENOMIC DNA]</scope>
    <source>
        <strain evidence="1 2">RIT379</strain>
    </source>
</reference>